<dbReference type="AlphaFoldDB" id="A0A1M7ZLW2"/>
<keyword evidence="2" id="KW-1185">Reference proteome</keyword>
<evidence type="ECO:0000313" key="2">
    <source>
        <dbReference type="Proteomes" id="UP000186406"/>
    </source>
</evidence>
<evidence type="ECO:0000313" key="1">
    <source>
        <dbReference type="EMBL" id="SHO65792.1"/>
    </source>
</evidence>
<accession>A0A1M7ZLW2</accession>
<sequence length="160" mass="18259">MDTATRLRINAMIDTLVSDESTFPAATAADLIRLLPLSRKSSMLQVEAQWSGDNSSARGVTASGPSSIDSTEDREIRIGADNRDRIGGYRIEHSPGRIDIALMWDDIGPERKPTARLEYDRRTRSPIRMLLSKDYHFRFGMAKLTYWRKFNLWKLPAERT</sequence>
<protein>
    <submittedName>
        <fullName evidence="1">Uncharacterized protein</fullName>
    </submittedName>
</protein>
<organism evidence="1 2">
    <name type="scientific">Pseudoxanthobacter soli DSM 19599</name>
    <dbReference type="NCBI Taxonomy" id="1123029"/>
    <lineage>
        <taxon>Bacteria</taxon>
        <taxon>Pseudomonadati</taxon>
        <taxon>Pseudomonadota</taxon>
        <taxon>Alphaproteobacteria</taxon>
        <taxon>Hyphomicrobiales</taxon>
        <taxon>Segnochrobactraceae</taxon>
        <taxon>Pseudoxanthobacter</taxon>
    </lineage>
</organism>
<name>A0A1M7ZLW2_9HYPH</name>
<proteinExistence type="predicted"/>
<dbReference type="Proteomes" id="UP000186406">
    <property type="component" value="Unassembled WGS sequence"/>
</dbReference>
<dbReference type="OrthoDB" id="8020009at2"/>
<reference evidence="1 2" key="1">
    <citation type="submission" date="2016-12" db="EMBL/GenBank/DDBJ databases">
        <authorList>
            <person name="Song W.-J."/>
            <person name="Kurnit D.M."/>
        </authorList>
    </citation>
    <scope>NUCLEOTIDE SEQUENCE [LARGE SCALE GENOMIC DNA]</scope>
    <source>
        <strain evidence="1 2">DSM 19599</strain>
    </source>
</reference>
<dbReference type="RefSeq" id="WP_073628944.1">
    <property type="nucleotide sequence ID" value="NZ_FRXO01000004.1"/>
</dbReference>
<gene>
    <name evidence="1" type="ORF">SAMN02745172_02439</name>
</gene>
<dbReference type="EMBL" id="FRXO01000004">
    <property type="protein sequence ID" value="SHO65792.1"/>
    <property type="molecule type" value="Genomic_DNA"/>
</dbReference>
<dbReference type="STRING" id="1123029.SAMN02745172_02439"/>